<proteinExistence type="predicted"/>
<dbReference type="EMBL" id="JAYMGO010000005">
    <property type="protein sequence ID" value="KAL1274750.1"/>
    <property type="molecule type" value="Genomic_DNA"/>
</dbReference>
<organism evidence="2 3">
    <name type="scientific">Cirrhinus molitorella</name>
    <name type="common">mud carp</name>
    <dbReference type="NCBI Taxonomy" id="172907"/>
    <lineage>
        <taxon>Eukaryota</taxon>
        <taxon>Metazoa</taxon>
        <taxon>Chordata</taxon>
        <taxon>Craniata</taxon>
        <taxon>Vertebrata</taxon>
        <taxon>Euteleostomi</taxon>
        <taxon>Actinopterygii</taxon>
        <taxon>Neopterygii</taxon>
        <taxon>Teleostei</taxon>
        <taxon>Ostariophysi</taxon>
        <taxon>Cypriniformes</taxon>
        <taxon>Cyprinidae</taxon>
        <taxon>Labeoninae</taxon>
        <taxon>Labeonini</taxon>
        <taxon>Cirrhinus</taxon>
    </lineage>
</organism>
<comment type="caution">
    <text evidence="2">The sequence shown here is derived from an EMBL/GenBank/DDBJ whole genome shotgun (WGS) entry which is preliminary data.</text>
</comment>
<accession>A0ABR3NDI3</accession>
<sequence>MRLGSGSTAITDTGYWLLQTSVLLFDIPGEVCGLRQTRASWEVMQHKPKQTHKCSSRVQDSQSASQLCLSIHTTGTEIYVCVLGRVKVNIAWDDKTLFPPGRSGRDVWTSGGKVNAKGSSDFTPETPTASTLSSATSHNDDIVTLIYGLEEVEVLGGNHTVIL</sequence>
<protein>
    <submittedName>
        <fullName evidence="2">Uncharacterized protein</fullName>
    </submittedName>
</protein>
<keyword evidence="3" id="KW-1185">Reference proteome</keyword>
<feature type="region of interest" description="Disordered" evidence="1">
    <location>
        <begin position="114"/>
        <end position="135"/>
    </location>
</feature>
<evidence type="ECO:0000313" key="3">
    <source>
        <dbReference type="Proteomes" id="UP001558613"/>
    </source>
</evidence>
<reference evidence="2 3" key="1">
    <citation type="submission" date="2023-09" db="EMBL/GenBank/DDBJ databases">
        <authorList>
            <person name="Wang M."/>
        </authorList>
    </citation>
    <scope>NUCLEOTIDE SEQUENCE [LARGE SCALE GENOMIC DNA]</scope>
    <source>
        <strain evidence="2">GT-2023</strain>
        <tissue evidence="2">Liver</tissue>
    </source>
</reference>
<evidence type="ECO:0000313" key="2">
    <source>
        <dbReference type="EMBL" id="KAL1274750.1"/>
    </source>
</evidence>
<dbReference type="Proteomes" id="UP001558613">
    <property type="component" value="Unassembled WGS sequence"/>
</dbReference>
<evidence type="ECO:0000256" key="1">
    <source>
        <dbReference type="SAM" id="MobiDB-lite"/>
    </source>
</evidence>
<name>A0ABR3NDI3_9TELE</name>
<gene>
    <name evidence="2" type="ORF">QQF64_027564</name>
</gene>
<feature type="compositionally biased region" description="Low complexity" evidence="1">
    <location>
        <begin position="123"/>
        <end position="135"/>
    </location>
</feature>